<feature type="region of interest" description="Disordered" evidence="1">
    <location>
        <begin position="60"/>
        <end position="87"/>
    </location>
</feature>
<evidence type="ECO:0000313" key="2">
    <source>
        <dbReference type="EMBL" id="GAA0168732.1"/>
    </source>
</evidence>
<sequence length="154" mass="17518">MASKNSSQRNQPLIRGGIMERTLQQGLDFNEPIVGNPENEEAEVFAANILTEPSVEASRSLKTPLLKRKMASGEGPKRKPKKSKATEAAFGMSLQWAEFVRITEEFEQEKSSIGEFMRRIREERESALAEKEKDILRCNDLIRRQEKLISDHTA</sequence>
<organism evidence="2 3">
    <name type="scientific">Lithospermum erythrorhizon</name>
    <name type="common">Purple gromwell</name>
    <name type="synonym">Lithospermum officinale var. erythrorhizon</name>
    <dbReference type="NCBI Taxonomy" id="34254"/>
    <lineage>
        <taxon>Eukaryota</taxon>
        <taxon>Viridiplantae</taxon>
        <taxon>Streptophyta</taxon>
        <taxon>Embryophyta</taxon>
        <taxon>Tracheophyta</taxon>
        <taxon>Spermatophyta</taxon>
        <taxon>Magnoliopsida</taxon>
        <taxon>eudicotyledons</taxon>
        <taxon>Gunneridae</taxon>
        <taxon>Pentapetalae</taxon>
        <taxon>asterids</taxon>
        <taxon>lamiids</taxon>
        <taxon>Boraginales</taxon>
        <taxon>Boraginaceae</taxon>
        <taxon>Boraginoideae</taxon>
        <taxon>Lithospermeae</taxon>
        <taxon>Lithospermum</taxon>
    </lineage>
</organism>
<gene>
    <name evidence="2" type="ORF">LIER_23384</name>
</gene>
<evidence type="ECO:0000256" key="1">
    <source>
        <dbReference type="SAM" id="MobiDB-lite"/>
    </source>
</evidence>
<keyword evidence="3" id="KW-1185">Reference proteome</keyword>
<protein>
    <submittedName>
        <fullName evidence="2">Uncharacterized protein</fullName>
    </submittedName>
</protein>
<comment type="caution">
    <text evidence="2">The sequence shown here is derived from an EMBL/GenBank/DDBJ whole genome shotgun (WGS) entry which is preliminary data.</text>
</comment>
<dbReference type="EMBL" id="BAABME010006571">
    <property type="protein sequence ID" value="GAA0168732.1"/>
    <property type="molecule type" value="Genomic_DNA"/>
</dbReference>
<proteinExistence type="predicted"/>
<name>A0AAV3R2X4_LITER</name>
<dbReference type="AlphaFoldDB" id="A0AAV3R2X4"/>
<reference evidence="2 3" key="1">
    <citation type="submission" date="2024-01" db="EMBL/GenBank/DDBJ databases">
        <title>The complete chloroplast genome sequence of Lithospermum erythrorhizon: insights into the phylogenetic relationship among Boraginaceae species and the maternal lineages of purple gromwells.</title>
        <authorList>
            <person name="Okada T."/>
            <person name="Watanabe K."/>
        </authorList>
    </citation>
    <scope>NUCLEOTIDE SEQUENCE [LARGE SCALE GENOMIC DNA]</scope>
</reference>
<dbReference type="Proteomes" id="UP001454036">
    <property type="component" value="Unassembled WGS sequence"/>
</dbReference>
<evidence type="ECO:0000313" key="3">
    <source>
        <dbReference type="Proteomes" id="UP001454036"/>
    </source>
</evidence>
<accession>A0AAV3R2X4</accession>